<comment type="caution">
    <text evidence="2">The sequence shown here is derived from an EMBL/GenBank/DDBJ whole genome shotgun (WGS) entry which is preliminary data.</text>
</comment>
<keyword evidence="1" id="KW-0175">Coiled coil</keyword>
<keyword evidence="3" id="KW-1185">Reference proteome</keyword>
<gene>
    <name evidence="2" type="ORF">PMKS-003365</name>
</gene>
<feature type="coiled-coil region" evidence="1">
    <location>
        <begin position="37"/>
        <end position="64"/>
    </location>
</feature>
<organism evidence="2 3">
    <name type="scientific">Pichia membranifaciens</name>
    <dbReference type="NCBI Taxonomy" id="4926"/>
    <lineage>
        <taxon>Eukaryota</taxon>
        <taxon>Fungi</taxon>
        <taxon>Dikarya</taxon>
        <taxon>Ascomycota</taxon>
        <taxon>Saccharomycotina</taxon>
        <taxon>Pichiomycetes</taxon>
        <taxon>Pichiales</taxon>
        <taxon>Pichiaceae</taxon>
        <taxon>Pichia</taxon>
    </lineage>
</organism>
<protein>
    <submittedName>
        <fullName evidence="2">Uncharacterized protein</fullName>
    </submittedName>
</protein>
<evidence type="ECO:0000313" key="3">
    <source>
        <dbReference type="Proteomes" id="UP000186136"/>
    </source>
</evidence>
<name>A0A1Q2YJZ4_9ASCO</name>
<dbReference type="AlphaFoldDB" id="A0A1Q2YJZ4"/>
<evidence type="ECO:0000256" key="1">
    <source>
        <dbReference type="SAM" id="Coils"/>
    </source>
</evidence>
<reference evidence="2 3" key="1">
    <citation type="submission" date="2016-08" db="EMBL/GenBank/DDBJ databases">
        <title>Whole genome shotgun sequence of Pichia membranifaciens KS47-1.</title>
        <authorList>
            <person name="Konishi M."/>
            <person name="Ishida M."/>
            <person name="Arakawa T."/>
            <person name="Kato Y."/>
            <person name="Horiuchi J."/>
        </authorList>
    </citation>
    <scope>NUCLEOTIDE SEQUENCE [LARGE SCALE GENOMIC DNA]</scope>
    <source>
        <strain evidence="2 3">KS47-1</strain>
    </source>
</reference>
<sequence>MALDIRDYLAKLLQKNILIKQGAVKLLNTPSITHSARYQAQQEFQEAQEQIVQLEKQLELLERLPEFSRRADIPSTKKSAKNLDTSTTNVPFKGVTSNASNMAGSAPSPQLLLDTMIETLRYANNPRRQVELTNQICNFLVSSEMKNVRYPSMPVIIPIIWPMLIINKAIY</sequence>
<proteinExistence type="predicted"/>
<dbReference type="Proteomes" id="UP000186136">
    <property type="component" value="Unassembled WGS sequence"/>
</dbReference>
<evidence type="ECO:0000313" key="2">
    <source>
        <dbReference type="EMBL" id="GAV29860.1"/>
    </source>
</evidence>
<dbReference type="EMBL" id="BDGI01000143">
    <property type="protein sequence ID" value="GAV29860.1"/>
    <property type="molecule type" value="Genomic_DNA"/>
</dbReference>
<accession>A0A1Q2YJZ4</accession>